<keyword evidence="6" id="KW-1185">Reference proteome</keyword>
<dbReference type="RefSeq" id="WP_323738452.1">
    <property type="nucleotide sequence ID" value="NZ_CP112932.1"/>
</dbReference>
<dbReference type="Gene3D" id="2.60.98.20">
    <property type="entry name" value="Flagellar hook protein FlgE"/>
    <property type="match status" value="1"/>
</dbReference>
<name>A0ABZ0UQQ0_9RICK</name>
<evidence type="ECO:0000256" key="2">
    <source>
        <dbReference type="ARBA" id="ARBA00009677"/>
    </source>
</evidence>
<evidence type="ECO:0000256" key="1">
    <source>
        <dbReference type="ARBA" id="ARBA00004117"/>
    </source>
</evidence>
<dbReference type="EMBL" id="CP112932">
    <property type="protein sequence ID" value="WPY00377.1"/>
    <property type="molecule type" value="Genomic_DNA"/>
</dbReference>
<dbReference type="PANTHER" id="PTHR30435:SF1">
    <property type="entry name" value="FLAGELLAR HOOK PROTEIN FLGE"/>
    <property type="match status" value="1"/>
</dbReference>
<organism evidence="5 6">
    <name type="scientific">Candidatus Trichorickettsia mobilis</name>
    <dbReference type="NCBI Taxonomy" id="1346319"/>
    <lineage>
        <taxon>Bacteria</taxon>
        <taxon>Pseudomonadati</taxon>
        <taxon>Pseudomonadota</taxon>
        <taxon>Alphaproteobacteria</taxon>
        <taxon>Rickettsiales</taxon>
        <taxon>Rickettsiaceae</taxon>
        <taxon>Rickettsieae</taxon>
        <taxon>Candidatus Trichorickettsia</taxon>
    </lineage>
</organism>
<keyword evidence="3" id="KW-0975">Bacterial flagellum</keyword>
<keyword evidence="5" id="KW-0282">Flagellum</keyword>
<evidence type="ECO:0000313" key="6">
    <source>
        <dbReference type="Proteomes" id="UP001326613"/>
    </source>
</evidence>
<proteinExistence type="inferred from homology"/>
<reference evidence="5 6" key="1">
    <citation type="submission" date="2022-10" db="EMBL/GenBank/DDBJ databases">
        <title>Host association and intracellularity evolved multiple times independently in the Rickettsiales.</title>
        <authorList>
            <person name="Castelli M."/>
            <person name="Nardi T."/>
            <person name="Gammuto L."/>
            <person name="Bellinzona G."/>
            <person name="Sabaneyeva E."/>
            <person name="Potekhin A."/>
            <person name="Serra V."/>
            <person name="Petroni G."/>
            <person name="Sassera D."/>
        </authorList>
    </citation>
    <scope>NUCLEOTIDE SEQUENCE [LARGE SCALE GENOMIC DNA]</scope>
    <source>
        <strain evidence="5 6">Kr 154-4</strain>
    </source>
</reference>
<dbReference type="Proteomes" id="UP001326613">
    <property type="component" value="Chromosome"/>
</dbReference>
<evidence type="ECO:0000256" key="3">
    <source>
        <dbReference type="ARBA" id="ARBA00023143"/>
    </source>
</evidence>
<gene>
    <name evidence="5" type="ORF">Trichorick_00250</name>
</gene>
<dbReference type="Pfam" id="PF07559">
    <property type="entry name" value="FlgE_D2"/>
    <property type="match status" value="1"/>
</dbReference>
<accession>A0ABZ0UQQ0</accession>
<dbReference type="PANTHER" id="PTHR30435">
    <property type="entry name" value="FLAGELLAR PROTEIN"/>
    <property type="match status" value="1"/>
</dbReference>
<dbReference type="SUPFAM" id="SSF117143">
    <property type="entry name" value="Flagellar hook protein flgE"/>
    <property type="match status" value="2"/>
</dbReference>
<dbReference type="InterPro" id="IPR011491">
    <property type="entry name" value="FlgE_D2"/>
</dbReference>
<evidence type="ECO:0000313" key="5">
    <source>
        <dbReference type="EMBL" id="WPY00377.1"/>
    </source>
</evidence>
<evidence type="ECO:0000259" key="4">
    <source>
        <dbReference type="Pfam" id="PF07559"/>
    </source>
</evidence>
<comment type="similarity">
    <text evidence="2">Belongs to the flagella basal body rod proteins family.</text>
</comment>
<feature type="domain" description="Flagellar hook protein FlgE D2" evidence="4">
    <location>
        <begin position="775"/>
        <end position="899"/>
    </location>
</feature>
<comment type="subcellular location">
    <subcellularLocation>
        <location evidence="1">Bacterial flagellum basal body</location>
    </subcellularLocation>
</comment>
<keyword evidence="5" id="KW-0966">Cell projection</keyword>
<sequence>MSKSDNYLKLLMDASKTGTRNIQNNRVNAAKEDTTSFTRFVTGKASIVTANNRSTINVQGAIVNTGIATDISVQGKGMLVVKESATSNANLYTRDGSFRLNNKGYWLNPSGCVMLGWKLDATGNLPTDSSLLESLEQINVSGSSSQATASDKITVGANLNANKTVLEGAGEIFKVNKNGINASIKIDEILMPEILGTGSLTMGDKFTLTADPNASKTFVYGGISISKKISETNFYGTNTVGGQFRIVPGVPANANELQVDTGIRVRVGGGDWINFKAIRNNANTGQNEFNSLQSLGEKLKSLDLITTIKDDRLVIAPKDGNSAVEFQNFGSNMVETLGLVNIAGVANPALDGERFSTLQMLRDKVNATKDTFGLFAELNSTSGSVNIHSLLATSSFAIKGESLGVRSFSRAVIGAPLAIGGLAIPEEQRRATVIIDSPKHDLREGDFVKIMGLGNPQTPDGIYMVTGRSSDQFTINLIDAVPGNFVVQPANGTILNAPPGGYTWQKVAGSSYPLSNAATANSGGGGVGDVTITMPPGFVGAAGGALINAGDIVYISGIGLKATAAGDDITVPDGYYVVNAIGANTFDITPTAIIAAAGAAPAGPVTVRKVGDGAGFPVGGINFNTNVMVTTGGAGSNRIKLFMPSHNYTIGDSIRLTGLAAPLAIDGITVRNNMIYKIVDVPNAAALAGGAPNFVTFEVVDAGAGVATTGDEIVGMATYGALGTDVGQNFRVDHYSRTFEYLSLNQEKELFAATYSASDSKLGLSSGNHSADRIFSHSFVVFDSLGGQHTLLAKFARLGENRWTVEISAIKSEDGTFEVKTTRPDGVLQSGTLTFEPNGALQSIGDLASPFLAEWTNGSAPGSITIDWGSTGSVVGTGSREGIRQVVAADNVLMFDANGNTAGTLVDVNIDENGNFIAIYDNGTSQKLYRIPIATQIDLDNGMEAYASGYRNKSPVILKEPGVAGTATIVSKSVEGSNGDTTTSLIELQGLSNDVLATSKTLGIENNNLKTIVNAIEVR</sequence>
<dbReference type="InterPro" id="IPR037058">
    <property type="entry name" value="Falgellar_hook_FlgE_sf"/>
</dbReference>
<dbReference type="InterPro" id="IPR037925">
    <property type="entry name" value="FlgE/F/G-like"/>
</dbReference>
<protein>
    <submittedName>
        <fullName evidence="5">Flagellar hook protein FlgE</fullName>
    </submittedName>
</protein>
<keyword evidence="5" id="KW-0969">Cilium</keyword>